<dbReference type="GO" id="GO:0016020">
    <property type="term" value="C:membrane"/>
    <property type="evidence" value="ECO:0007669"/>
    <property type="project" value="GOC"/>
</dbReference>
<feature type="domain" description="Aminotransferase class I/classII large" evidence="11">
    <location>
        <begin position="113"/>
        <end position="477"/>
    </location>
</feature>
<dbReference type="GO" id="GO:0005783">
    <property type="term" value="C:endoplasmic reticulum"/>
    <property type="evidence" value="ECO:0007669"/>
    <property type="project" value="TreeGrafter"/>
</dbReference>
<dbReference type="InterPro" id="IPR015424">
    <property type="entry name" value="PyrdxlP-dep_Trfase"/>
</dbReference>
<dbReference type="InterPro" id="IPR004839">
    <property type="entry name" value="Aminotransferase_I/II_large"/>
</dbReference>
<proteinExistence type="inferred from homology"/>
<comment type="pathway">
    <text evidence="3">Sphingolipid metabolism.</text>
</comment>
<gene>
    <name evidence="12" type="ORF">NDN08_006051</name>
</gene>
<dbReference type="GO" id="GO:0046512">
    <property type="term" value="P:sphingosine biosynthetic process"/>
    <property type="evidence" value="ECO:0007669"/>
    <property type="project" value="TreeGrafter"/>
</dbReference>
<dbReference type="Proteomes" id="UP001157974">
    <property type="component" value="Unassembled WGS sequence"/>
</dbReference>
<dbReference type="GO" id="GO:0046513">
    <property type="term" value="P:ceramide biosynthetic process"/>
    <property type="evidence" value="ECO:0007669"/>
    <property type="project" value="TreeGrafter"/>
</dbReference>
<sequence length="484" mass="53823">MQGIYSIDFLTEQAKAWVSMNQYQHLLELMCVLLSIYFWLQRAYKPKSKGKKKLTREEIELACKQWKSVPLGEPPHSDAEAAWKRNSLAAEYDYVMKSESRETVDVADAKGALNLASFNFSGLQGSDQVKEACAETMKHYGCGSCGPRGFYGTTDVHLRCEERVAEFCGSKDAIIYSFGTATMSSVIPAFCKRDDVLICDEGVSYAVQAGCHLSRSQIHWFKHNDLEDLKRILEDIHQADVADPKRPSRQRRFIVLEALYTDYGDFAPLKEIIMLKNQYKYRLIVDESNSIGVLGASGHGVCEELSIPRDEIEVSGGDFSPALGTIGGFIVGERIVVNHQRLSGAGYCFSASQPPYLATAAIEAMNLLDSEGESRVGKLRQLTRKFRDLLSTGCGKCVEVLGDRDSPIVHLKLLGTEDDVELQKATLRKQKQLLDEGVFVSAPLYVGMIHKIPEPTLRLSVSAAHDEKMLTEAAVKICTVLTRD</sequence>
<evidence type="ECO:0000256" key="3">
    <source>
        <dbReference type="ARBA" id="ARBA00004991"/>
    </source>
</evidence>
<dbReference type="AlphaFoldDB" id="A0AAV8UMR6"/>
<dbReference type="GO" id="GO:0004758">
    <property type="term" value="F:serine C-palmitoyltransferase activity"/>
    <property type="evidence" value="ECO:0007669"/>
    <property type="project" value="TreeGrafter"/>
</dbReference>
<evidence type="ECO:0000256" key="2">
    <source>
        <dbReference type="ARBA" id="ARBA00004760"/>
    </source>
</evidence>
<dbReference type="InterPro" id="IPR050087">
    <property type="entry name" value="AON_synthase_class-II"/>
</dbReference>
<evidence type="ECO:0000256" key="9">
    <source>
        <dbReference type="ARBA" id="ARBA00023098"/>
    </source>
</evidence>
<keyword evidence="7" id="KW-0663">Pyridoxal phosphate</keyword>
<keyword evidence="13" id="KW-1185">Reference proteome</keyword>
<evidence type="ECO:0000256" key="4">
    <source>
        <dbReference type="ARBA" id="ARBA00008392"/>
    </source>
</evidence>
<dbReference type="InterPro" id="IPR015422">
    <property type="entry name" value="PyrdxlP-dep_Trfase_small"/>
</dbReference>
<dbReference type="PANTHER" id="PTHR13693:SF2">
    <property type="entry name" value="SERINE PALMITOYLTRANSFERASE 1"/>
    <property type="match status" value="1"/>
</dbReference>
<accession>A0AAV8UMR6</accession>
<evidence type="ECO:0000256" key="8">
    <source>
        <dbReference type="ARBA" id="ARBA00022919"/>
    </source>
</evidence>
<dbReference type="EC" id="2.3.1.50" evidence="5"/>
<dbReference type="SUPFAM" id="SSF53383">
    <property type="entry name" value="PLP-dependent transferases"/>
    <property type="match status" value="1"/>
</dbReference>
<evidence type="ECO:0000313" key="13">
    <source>
        <dbReference type="Proteomes" id="UP001157974"/>
    </source>
</evidence>
<dbReference type="Gene3D" id="3.90.1150.10">
    <property type="entry name" value="Aspartate Aminotransferase, domain 1"/>
    <property type="match status" value="1"/>
</dbReference>
<comment type="caution">
    <text evidence="12">The sequence shown here is derived from an EMBL/GenBank/DDBJ whole genome shotgun (WGS) entry which is preliminary data.</text>
</comment>
<dbReference type="Gene3D" id="3.40.640.10">
    <property type="entry name" value="Type I PLP-dependent aspartate aminotransferase-like (Major domain)"/>
    <property type="match status" value="1"/>
</dbReference>
<evidence type="ECO:0000256" key="1">
    <source>
        <dbReference type="ARBA" id="ARBA00001933"/>
    </source>
</evidence>
<evidence type="ECO:0000256" key="6">
    <source>
        <dbReference type="ARBA" id="ARBA00022679"/>
    </source>
</evidence>
<dbReference type="InterPro" id="IPR015421">
    <property type="entry name" value="PyrdxlP-dep_Trfase_major"/>
</dbReference>
<keyword evidence="9" id="KW-0443">Lipid metabolism</keyword>
<organism evidence="12 13">
    <name type="scientific">Rhodosorus marinus</name>
    <dbReference type="NCBI Taxonomy" id="101924"/>
    <lineage>
        <taxon>Eukaryota</taxon>
        <taxon>Rhodophyta</taxon>
        <taxon>Stylonematophyceae</taxon>
        <taxon>Stylonematales</taxon>
        <taxon>Stylonemataceae</taxon>
        <taxon>Rhodosorus</taxon>
    </lineage>
</organism>
<dbReference type="PANTHER" id="PTHR13693">
    <property type="entry name" value="CLASS II AMINOTRANSFERASE/8-AMINO-7-OXONONANOATE SYNTHASE"/>
    <property type="match status" value="1"/>
</dbReference>
<comment type="cofactor">
    <cofactor evidence="1">
        <name>pyridoxal 5'-phosphate</name>
        <dbReference type="ChEBI" id="CHEBI:597326"/>
    </cofactor>
</comment>
<protein>
    <recommendedName>
        <fullName evidence="5">serine C-palmitoyltransferase</fullName>
        <ecNumber evidence="5">2.3.1.50</ecNumber>
    </recommendedName>
</protein>
<comment type="similarity">
    <text evidence="4">Belongs to the class-II pyridoxal-phosphate-dependent aminotransferase family.</text>
</comment>
<dbReference type="GO" id="GO:0030170">
    <property type="term" value="F:pyridoxal phosphate binding"/>
    <property type="evidence" value="ECO:0007669"/>
    <property type="project" value="InterPro"/>
</dbReference>
<keyword evidence="10" id="KW-0012">Acyltransferase</keyword>
<evidence type="ECO:0000313" key="12">
    <source>
        <dbReference type="EMBL" id="KAJ8902731.1"/>
    </source>
</evidence>
<evidence type="ECO:0000259" key="11">
    <source>
        <dbReference type="Pfam" id="PF00155"/>
    </source>
</evidence>
<reference evidence="12 13" key="1">
    <citation type="journal article" date="2023" name="Nat. Commun.">
        <title>Origin of minicircular mitochondrial genomes in red algae.</title>
        <authorList>
            <person name="Lee Y."/>
            <person name="Cho C.H."/>
            <person name="Lee Y.M."/>
            <person name="Park S.I."/>
            <person name="Yang J.H."/>
            <person name="West J.A."/>
            <person name="Bhattacharya D."/>
            <person name="Yoon H.S."/>
        </authorList>
    </citation>
    <scope>NUCLEOTIDE SEQUENCE [LARGE SCALE GENOMIC DNA]</scope>
    <source>
        <strain evidence="12 13">CCMP1338</strain>
        <tissue evidence="12">Whole cell</tissue>
    </source>
</reference>
<dbReference type="Pfam" id="PF00155">
    <property type="entry name" value="Aminotran_1_2"/>
    <property type="match status" value="1"/>
</dbReference>
<evidence type="ECO:0000256" key="10">
    <source>
        <dbReference type="ARBA" id="ARBA00023315"/>
    </source>
</evidence>
<keyword evidence="8" id="KW-0746">Sphingolipid metabolism</keyword>
<name>A0AAV8UMR6_9RHOD</name>
<dbReference type="EMBL" id="JAMWBK010000008">
    <property type="protein sequence ID" value="KAJ8902731.1"/>
    <property type="molecule type" value="Genomic_DNA"/>
</dbReference>
<evidence type="ECO:0000256" key="5">
    <source>
        <dbReference type="ARBA" id="ARBA00013220"/>
    </source>
</evidence>
<keyword evidence="6" id="KW-0808">Transferase</keyword>
<comment type="pathway">
    <text evidence="2">Lipid metabolism; sphingolipid metabolism.</text>
</comment>
<evidence type="ECO:0000256" key="7">
    <source>
        <dbReference type="ARBA" id="ARBA00022898"/>
    </source>
</evidence>